<dbReference type="EMBL" id="CATNWA010013446">
    <property type="protein sequence ID" value="CAI9565185.1"/>
    <property type="molecule type" value="Genomic_DNA"/>
</dbReference>
<protein>
    <submittedName>
        <fullName evidence="1">Uncharacterized protein</fullName>
    </submittedName>
</protein>
<evidence type="ECO:0000313" key="1">
    <source>
        <dbReference type="EMBL" id="CAI9565185.1"/>
    </source>
</evidence>
<gene>
    <name evidence="1" type="ORF">SPARVUS_LOCUS6028185</name>
</gene>
<name>A0ABN9CZN2_9NEOB</name>
<keyword evidence="2" id="KW-1185">Reference proteome</keyword>
<evidence type="ECO:0000313" key="2">
    <source>
        <dbReference type="Proteomes" id="UP001162483"/>
    </source>
</evidence>
<reference evidence="1" key="1">
    <citation type="submission" date="2023-05" db="EMBL/GenBank/DDBJ databases">
        <authorList>
            <person name="Stuckert A."/>
        </authorList>
    </citation>
    <scope>NUCLEOTIDE SEQUENCE</scope>
</reference>
<dbReference type="Proteomes" id="UP001162483">
    <property type="component" value="Unassembled WGS sequence"/>
</dbReference>
<proteinExistence type="predicted"/>
<organism evidence="1 2">
    <name type="scientific">Staurois parvus</name>
    <dbReference type="NCBI Taxonomy" id="386267"/>
    <lineage>
        <taxon>Eukaryota</taxon>
        <taxon>Metazoa</taxon>
        <taxon>Chordata</taxon>
        <taxon>Craniata</taxon>
        <taxon>Vertebrata</taxon>
        <taxon>Euteleostomi</taxon>
        <taxon>Amphibia</taxon>
        <taxon>Batrachia</taxon>
        <taxon>Anura</taxon>
        <taxon>Neobatrachia</taxon>
        <taxon>Ranoidea</taxon>
        <taxon>Ranidae</taxon>
        <taxon>Staurois</taxon>
    </lineage>
</organism>
<accession>A0ABN9CZN2</accession>
<comment type="caution">
    <text evidence="1">The sequence shown here is derived from an EMBL/GenBank/DDBJ whole genome shotgun (WGS) entry which is preliminary data.</text>
</comment>
<sequence length="69" mass="7553">MRRCGSYGGPWQITGLAAAMGVGRPVILPAPYDKMESSRCERRPESGHMARVWRSETAAMRASLTGDPM</sequence>